<dbReference type="KEGG" id="php:PhaeoP97_02386"/>
<dbReference type="Proteomes" id="UP000183859">
    <property type="component" value="Chromosome"/>
</dbReference>
<dbReference type="PANTHER" id="PTHR21666">
    <property type="entry name" value="PEPTIDASE-RELATED"/>
    <property type="match status" value="1"/>
</dbReference>
<dbReference type="GO" id="GO:0004222">
    <property type="term" value="F:metalloendopeptidase activity"/>
    <property type="evidence" value="ECO:0007669"/>
    <property type="project" value="TreeGrafter"/>
</dbReference>
<evidence type="ECO:0000313" key="3">
    <source>
        <dbReference type="EMBL" id="APG47780.1"/>
    </source>
</evidence>
<dbReference type="Pfam" id="PF01551">
    <property type="entry name" value="Peptidase_M23"/>
    <property type="match status" value="1"/>
</dbReference>
<dbReference type="AlphaFoldDB" id="A0A1L3I6R2"/>
<dbReference type="InterPro" id="IPR016047">
    <property type="entry name" value="M23ase_b-sheet_dom"/>
</dbReference>
<dbReference type="STRING" id="1844006.PhaeoP97_02386"/>
<dbReference type="InterPro" id="IPR011055">
    <property type="entry name" value="Dup_hybrid_motif"/>
</dbReference>
<dbReference type="InterPro" id="IPR050570">
    <property type="entry name" value="Cell_wall_metabolism_enzyme"/>
</dbReference>
<name>A0A1L3I6R2_9RHOB</name>
<feature type="chain" id="PRO_5012566461" evidence="1">
    <location>
        <begin position="19"/>
        <end position="321"/>
    </location>
</feature>
<evidence type="ECO:0000256" key="1">
    <source>
        <dbReference type="SAM" id="SignalP"/>
    </source>
</evidence>
<keyword evidence="1" id="KW-0732">Signal</keyword>
<evidence type="ECO:0000259" key="2">
    <source>
        <dbReference type="Pfam" id="PF01551"/>
    </source>
</evidence>
<keyword evidence="4" id="KW-1185">Reference proteome</keyword>
<dbReference type="OrthoDB" id="5489603at2"/>
<reference evidence="4" key="1">
    <citation type="submission" date="2016-07" db="EMBL/GenBank/DDBJ databases">
        <title>Phaeobacter portensis sp. nov., a tropodithietic acid producing bacterium isolated from a German harbor.</title>
        <authorList>
            <person name="Freese H.M."/>
            <person name="Bunk B."/>
            <person name="Breider S."/>
            <person name="Brinkhoff T."/>
        </authorList>
    </citation>
    <scope>NUCLEOTIDE SEQUENCE [LARGE SCALE GENOMIC DNA]</scope>
    <source>
        <strain evidence="4">P97</strain>
    </source>
</reference>
<sequence precursor="true">MRLLPLALITSLAAPVAASELVLDWPIDCTLGDSCQIQQYVDRDPGPATQDFSCSQLTYDGHKGTDIALPYLSDMVTGVAVLAAADGIVAGSRDGMVDRYSIGSSDPTIDGRECGNGVLLRHEDGWETQYCHMKRDSILVRSGDKVTAGTPLGEVGLSGNTQFPHLHLSVRKDGLTVDPFAPDMGQSCGSDNASPLWADAIPYQPGGFLGSGFSTQVPKFGAIKAGAADQSPLQAGANAIVFWAYAFGSRSGDQLNLRIDGPDGSILDQTELLEKQQAQLFRAAGKRIRGIGLKPGLYTARASLIRDGQLIDDQRAKMIVE</sequence>
<gene>
    <name evidence="3" type="ORF">PhaeoP97_02386</name>
</gene>
<accession>A0A1L3I6R2</accession>
<dbReference type="Gene3D" id="2.70.70.10">
    <property type="entry name" value="Glucose Permease (Domain IIA)"/>
    <property type="match status" value="1"/>
</dbReference>
<evidence type="ECO:0000313" key="4">
    <source>
        <dbReference type="Proteomes" id="UP000183859"/>
    </source>
</evidence>
<protein>
    <submittedName>
        <fullName evidence="3">Putative peptidase, M23 family</fullName>
    </submittedName>
</protein>
<feature type="domain" description="M23ase beta-sheet core" evidence="2">
    <location>
        <begin position="61"/>
        <end position="179"/>
    </location>
</feature>
<dbReference type="PANTHER" id="PTHR21666:SF270">
    <property type="entry name" value="MUREIN HYDROLASE ACTIVATOR ENVC"/>
    <property type="match status" value="1"/>
</dbReference>
<organism evidence="3 4">
    <name type="scientific">Phaeobacter porticola</name>
    <dbReference type="NCBI Taxonomy" id="1844006"/>
    <lineage>
        <taxon>Bacteria</taxon>
        <taxon>Pseudomonadati</taxon>
        <taxon>Pseudomonadota</taxon>
        <taxon>Alphaproteobacteria</taxon>
        <taxon>Rhodobacterales</taxon>
        <taxon>Roseobacteraceae</taxon>
        <taxon>Phaeobacter</taxon>
    </lineage>
</organism>
<dbReference type="CDD" id="cd12797">
    <property type="entry name" value="M23_peptidase"/>
    <property type="match status" value="1"/>
</dbReference>
<dbReference type="SUPFAM" id="SSF51261">
    <property type="entry name" value="Duplicated hybrid motif"/>
    <property type="match status" value="1"/>
</dbReference>
<feature type="signal peptide" evidence="1">
    <location>
        <begin position="1"/>
        <end position="18"/>
    </location>
</feature>
<dbReference type="RefSeq" id="WP_072505211.1">
    <property type="nucleotide sequence ID" value="NZ_CP016364.1"/>
</dbReference>
<dbReference type="EMBL" id="CP016364">
    <property type="protein sequence ID" value="APG47780.1"/>
    <property type="molecule type" value="Genomic_DNA"/>
</dbReference>
<proteinExistence type="predicted"/>